<name>A0A0P6Y9N2_9CHLR</name>
<dbReference type="InterPro" id="IPR018392">
    <property type="entry name" value="LysM"/>
</dbReference>
<keyword evidence="1" id="KW-0472">Membrane</keyword>
<dbReference type="STRING" id="229921.ADN01_15030"/>
<proteinExistence type="predicted"/>
<dbReference type="EMBL" id="LGCM01000055">
    <property type="protein sequence ID" value="KPL78503.1"/>
    <property type="molecule type" value="Genomic_DNA"/>
</dbReference>
<dbReference type="PANTHER" id="PTHR33734:SF22">
    <property type="entry name" value="MEMBRANE-BOUND LYTIC MUREIN TRANSGLYCOSYLASE D"/>
    <property type="match status" value="1"/>
</dbReference>
<dbReference type="AlphaFoldDB" id="A0A0P6Y9N2"/>
<dbReference type="Gene3D" id="3.10.350.10">
    <property type="entry name" value="LysM domain"/>
    <property type="match status" value="2"/>
</dbReference>
<feature type="domain" description="LysM" evidence="2">
    <location>
        <begin position="122"/>
        <end position="167"/>
    </location>
</feature>
<evidence type="ECO:0000313" key="3">
    <source>
        <dbReference type="EMBL" id="KPL78503.1"/>
    </source>
</evidence>
<dbReference type="PATRIC" id="fig|229921.5.peg.1007"/>
<feature type="transmembrane region" description="Helical" evidence="1">
    <location>
        <begin position="55"/>
        <end position="79"/>
    </location>
</feature>
<evidence type="ECO:0000259" key="2">
    <source>
        <dbReference type="PROSITE" id="PS51782"/>
    </source>
</evidence>
<keyword evidence="4" id="KW-1185">Reference proteome</keyword>
<dbReference type="PANTHER" id="PTHR33734">
    <property type="entry name" value="LYSM DOMAIN-CONTAINING GPI-ANCHORED PROTEIN 2"/>
    <property type="match status" value="1"/>
</dbReference>
<gene>
    <name evidence="3" type="ORF">ADN01_15030</name>
</gene>
<dbReference type="Pfam" id="PF01476">
    <property type="entry name" value="LysM"/>
    <property type="match status" value="2"/>
</dbReference>
<evidence type="ECO:0000313" key="4">
    <source>
        <dbReference type="Proteomes" id="UP000050501"/>
    </source>
</evidence>
<keyword evidence="1" id="KW-0812">Transmembrane</keyword>
<keyword evidence="1" id="KW-1133">Transmembrane helix</keyword>
<dbReference type="PROSITE" id="PS51782">
    <property type="entry name" value="LYSM"/>
    <property type="match status" value="2"/>
</dbReference>
<protein>
    <recommendedName>
        <fullName evidence="2">LysM domain-containing protein</fullName>
    </recommendedName>
</protein>
<accession>A0A0P6Y9N2</accession>
<dbReference type="InterPro" id="IPR036779">
    <property type="entry name" value="LysM_dom_sf"/>
</dbReference>
<feature type="domain" description="LysM" evidence="2">
    <location>
        <begin position="195"/>
        <end position="238"/>
    </location>
</feature>
<reference evidence="3 4" key="1">
    <citation type="submission" date="2015-07" db="EMBL/GenBank/DDBJ databases">
        <title>Genome sequence of Levilinea saccharolytica DSM 16555.</title>
        <authorList>
            <person name="Hemp J."/>
            <person name="Ward L.M."/>
            <person name="Pace L.A."/>
            <person name="Fischer W.W."/>
        </authorList>
    </citation>
    <scope>NUCLEOTIDE SEQUENCE [LARGE SCALE GENOMIC DNA]</scope>
    <source>
        <strain evidence="3 4">KIBI-1</strain>
    </source>
</reference>
<dbReference type="RefSeq" id="WP_082389742.1">
    <property type="nucleotide sequence ID" value="NZ_LGCM01000055.1"/>
</dbReference>
<dbReference type="Proteomes" id="UP000050501">
    <property type="component" value="Unassembled WGS sequence"/>
</dbReference>
<dbReference type="CDD" id="cd00118">
    <property type="entry name" value="LysM"/>
    <property type="match status" value="2"/>
</dbReference>
<dbReference type="SUPFAM" id="SSF54106">
    <property type="entry name" value="LysM domain"/>
    <property type="match status" value="2"/>
</dbReference>
<dbReference type="SMART" id="SM00257">
    <property type="entry name" value="LysM"/>
    <property type="match status" value="2"/>
</dbReference>
<sequence>MSPENTSATKICPTCGTRLTENATRCLVCGRNFVPAPTKSPAKAIKGPKMPEVTISLPVALGLLLLVLAIGAAVVYFVLQGTGRVVEPTVTPTVTVTATATPTPTTSPTATAIPTFTPLPTLEYIVKSGDYCSTIAGFFNVSVNSIILMNNLPTDCSSLVIGQKLFIPQPTPTASPQPSSTLSGVQATDAACEKIEYTVAENDTLGGIARNYNVSMDSIKEYNGMTSDIVYQGQQLTIPLCERLPTPGPTSTPTPPPPYSAPNLLLPADGTAFANSADSITLQWASVGTLRDNESYMVTVEDITEGTGRRLTQYVTDTKLIIPATFRPNDTVPHIIRWTVTTVRQTSTDKEGQPVWVSAGAVSTPRVFTWWGTGSAPVNTPAP</sequence>
<comment type="caution">
    <text evidence="3">The sequence shown here is derived from an EMBL/GenBank/DDBJ whole genome shotgun (WGS) entry which is preliminary data.</text>
</comment>
<evidence type="ECO:0000256" key="1">
    <source>
        <dbReference type="SAM" id="Phobius"/>
    </source>
</evidence>
<organism evidence="3 4">
    <name type="scientific">Levilinea saccharolytica</name>
    <dbReference type="NCBI Taxonomy" id="229921"/>
    <lineage>
        <taxon>Bacteria</taxon>
        <taxon>Bacillati</taxon>
        <taxon>Chloroflexota</taxon>
        <taxon>Anaerolineae</taxon>
        <taxon>Anaerolineales</taxon>
        <taxon>Anaerolineaceae</taxon>
        <taxon>Levilinea</taxon>
    </lineage>
</organism>